<evidence type="ECO:0000313" key="3">
    <source>
        <dbReference type="Proteomes" id="UP000886886"/>
    </source>
</evidence>
<sequence length="143" mass="16844">MLDKLDVNDRHYERKYQDMQERLDNLYDRISELEEMLSDVETKISASCGEQITGKQVYQFLLEFDKIYGKMTDLEKKEFMRTFIKTIELYPERDGSGRIIKQIGFKFPVYYNGCEGDTIRLLNENTVETVCLLSNRKCAGNEP</sequence>
<reference evidence="2" key="2">
    <citation type="journal article" date="2021" name="PeerJ">
        <title>Extensive microbial diversity within the chicken gut microbiome revealed by metagenomics and culture.</title>
        <authorList>
            <person name="Gilroy R."/>
            <person name="Ravi A."/>
            <person name="Getino M."/>
            <person name="Pursley I."/>
            <person name="Horton D.L."/>
            <person name="Alikhan N.F."/>
            <person name="Baker D."/>
            <person name="Gharbi K."/>
            <person name="Hall N."/>
            <person name="Watson M."/>
            <person name="Adriaenssens E.M."/>
            <person name="Foster-Nyarko E."/>
            <person name="Jarju S."/>
            <person name="Secka A."/>
            <person name="Antonio M."/>
            <person name="Oren A."/>
            <person name="Chaudhuri R.R."/>
            <person name="La Ragione R."/>
            <person name="Hildebrand F."/>
            <person name="Pallen M.J."/>
        </authorList>
    </citation>
    <scope>NUCLEOTIDE SEQUENCE</scope>
    <source>
        <strain evidence="2">ChiSjej3B21-11622</strain>
    </source>
</reference>
<accession>A0A9D0ZV68</accession>
<proteinExistence type="predicted"/>
<dbReference type="AlphaFoldDB" id="A0A9D0ZV68"/>
<reference evidence="2" key="1">
    <citation type="submission" date="2020-10" db="EMBL/GenBank/DDBJ databases">
        <authorList>
            <person name="Gilroy R."/>
        </authorList>
    </citation>
    <scope>NUCLEOTIDE SEQUENCE</scope>
    <source>
        <strain evidence="2">ChiSjej3B21-11622</strain>
    </source>
</reference>
<name>A0A9D0ZV68_9FIRM</name>
<feature type="coiled-coil region" evidence="1">
    <location>
        <begin position="2"/>
        <end position="43"/>
    </location>
</feature>
<evidence type="ECO:0000256" key="1">
    <source>
        <dbReference type="SAM" id="Coils"/>
    </source>
</evidence>
<gene>
    <name evidence="2" type="ORF">IAB26_08645</name>
</gene>
<dbReference type="Proteomes" id="UP000886886">
    <property type="component" value="Unassembled WGS sequence"/>
</dbReference>
<protein>
    <submittedName>
        <fullName evidence="2">Uncharacterized protein</fullName>
    </submittedName>
</protein>
<dbReference type="EMBL" id="DVFT01000129">
    <property type="protein sequence ID" value="HIQ96617.1"/>
    <property type="molecule type" value="Genomic_DNA"/>
</dbReference>
<keyword evidence="1" id="KW-0175">Coiled coil</keyword>
<evidence type="ECO:0000313" key="2">
    <source>
        <dbReference type="EMBL" id="HIQ96617.1"/>
    </source>
</evidence>
<organism evidence="2 3">
    <name type="scientific">Candidatus Limivivens merdigallinarum</name>
    <dbReference type="NCBI Taxonomy" id="2840859"/>
    <lineage>
        <taxon>Bacteria</taxon>
        <taxon>Bacillati</taxon>
        <taxon>Bacillota</taxon>
        <taxon>Clostridia</taxon>
        <taxon>Lachnospirales</taxon>
        <taxon>Lachnospiraceae</taxon>
        <taxon>Lachnospiraceae incertae sedis</taxon>
        <taxon>Candidatus Limivivens</taxon>
    </lineage>
</organism>
<comment type="caution">
    <text evidence="2">The sequence shown here is derived from an EMBL/GenBank/DDBJ whole genome shotgun (WGS) entry which is preliminary data.</text>
</comment>